<accession>A0A0D2AGQ9</accession>
<sequence length="644" mass="73223">MQQPPLQPVDEYNHVHDMAPTSEAGDEPNIRELNDALRVLVDLFPDVQPDVFREMLVRVSPSSRVEIVAEQLLKHDAEYIQGRYRRGLVHASSPRRKRPKTAESASRERSSDDDTPRLRVEEMFRSQAYKQTVKRALYDEFKSLSHATIKAVLAENNYHYTPSRGALLDIASKSWRASIADFFFRRKTPSSSTNPFVSWTASKHSSQKFPNLMSSGNAELDEELNRTLVLPALQREREAQNIIDHAFAHQLAEQEAQEALEEYDCEVCYTTVSVNKLGVCDDGGHFICFTCISRTITEALYGQGWSRSVSDSRGTMKCVAPILDGSGECNGCIPFALVRLALADREVRGESTLQKFEERLVSSALQNVSAIMVRCPFCPYAEVDDLDLCRSLSVRWRDPREVKVLGFSLLLFLVSMDRFALWLPLLPLLYVSLANALPGSYNPLRPTLLRLARKSRGLRFTCRSPECGKRSCLRCHALWRNPHACYSTQLTTLQKSIEAAQTEAIKRVCPKCNLSFVKSSGCNKLVCPCGYSMCYLCRGEIIKGGINGGYDHFCQHFRMNGGRCTQCDKCDLYREEDEREVLKLAREKAEKAWREGEGKDITIPMPEVAKLVEIRPGWRQILDPRCWQMWLDRLVEHFVIVTVE</sequence>
<feature type="compositionally biased region" description="Basic residues" evidence="8">
    <location>
        <begin position="90"/>
        <end position="99"/>
    </location>
</feature>
<keyword evidence="3" id="KW-0479">Metal-binding</keyword>
<dbReference type="Gene3D" id="1.20.120.1750">
    <property type="match status" value="1"/>
</dbReference>
<dbReference type="PANTHER" id="PTHR22770:SF42">
    <property type="entry name" value="FINGER PROTEIN (ZIN), PUTATIVE (AFU_ORTHOLOGUE AFUA_4G03910)-RELATED"/>
    <property type="match status" value="1"/>
</dbReference>
<evidence type="ECO:0000256" key="3">
    <source>
        <dbReference type="ARBA" id="ARBA00022723"/>
    </source>
</evidence>
<dbReference type="InterPro" id="IPR058758">
    <property type="entry name" value="UBA_RNF216"/>
</dbReference>
<name>A0A0D2AGQ9_9PEZI</name>
<keyword evidence="11" id="KW-1185">Reference proteome</keyword>
<dbReference type="OrthoDB" id="10009520at2759"/>
<dbReference type="EMBL" id="KN847536">
    <property type="protein sequence ID" value="KIW06103.1"/>
    <property type="molecule type" value="Genomic_DNA"/>
</dbReference>
<dbReference type="CDD" id="cd20353">
    <property type="entry name" value="Rcat_RBR_RNF216"/>
    <property type="match status" value="1"/>
</dbReference>
<dbReference type="InterPro" id="IPR047544">
    <property type="entry name" value="RING-HC_RBR_RNF216"/>
</dbReference>
<dbReference type="GeneID" id="27311244"/>
<evidence type="ECO:0000313" key="11">
    <source>
        <dbReference type="Proteomes" id="UP000053259"/>
    </source>
</evidence>
<evidence type="ECO:0000313" key="10">
    <source>
        <dbReference type="EMBL" id="KIW06103.1"/>
    </source>
</evidence>
<comment type="pathway">
    <text evidence="1">Protein modification; protein ubiquitination.</text>
</comment>
<dbReference type="Pfam" id="PF26112">
    <property type="entry name" value="UBA_RNF216"/>
    <property type="match status" value="1"/>
</dbReference>
<dbReference type="Proteomes" id="UP000053259">
    <property type="component" value="Unassembled WGS sequence"/>
</dbReference>
<dbReference type="SUPFAM" id="SSF57850">
    <property type="entry name" value="RING/U-box"/>
    <property type="match status" value="1"/>
</dbReference>
<protein>
    <recommendedName>
        <fullName evidence="9">RING-type domain-containing protein</fullName>
    </recommendedName>
</protein>
<organism evidence="10 11">
    <name type="scientific">Verruconis gallopava</name>
    <dbReference type="NCBI Taxonomy" id="253628"/>
    <lineage>
        <taxon>Eukaryota</taxon>
        <taxon>Fungi</taxon>
        <taxon>Dikarya</taxon>
        <taxon>Ascomycota</taxon>
        <taxon>Pezizomycotina</taxon>
        <taxon>Dothideomycetes</taxon>
        <taxon>Pleosporomycetidae</taxon>
        <taxon>Venturiales</taxon>
        <taxon>Sympoventuriaceae</taxon>
        <taxon>Verruconis</taxon>
    </lineage>
</organism>
<dbReference type="AlphaFoldDB" id="A0A0D2AGQ9"/>
<evidence type="ECO:0000256" key="8">
    <source>
        <dbReference type="SAM" id="MobiDB-lite"/>
    </source>
</evidence>
<dbReference type="VEuPathDB" id="FungiDB:PV09_03271"/>
<dbReference type="RefSeq" id="XP_016215972.1">
    <property type="nucleotide sequence ID" value="XM_016356449.1"/>
</dbReference>
<dbReference type="GO" id="GO:0016740">
    <property type="term" value="F:transferase activity"/>
    <property type="evidence" value="ECO:0007669"/>
    <property type="project" value="UniProtKB-KW"/>
</dbReference>
<dbReference type="InterPro" id="IPR044066">
    <property type="entry name" value="TRIAD_supradom"/>
</dbReference>
<feature type="compositionally biased region" description="Basic and acidic residues" evidence="8">
    <location>
        <begin position="105"/>
        <end position="117"/>
    </location>
</feature>
<feature type="region of interest" description="Disordered" evidence="8">
    <location>
        <begin position="90"/>
        <end position="117"/>
    </location>
</feature>
<keyword evidence="7" id="KW-0862">Zinc</keyword>
<keyword evidence="5" id="KW-0863">Zinc-finger</keyword>
<reference evidence="10 11" key="1">
    <citation type="submission" date="2015-01" db="EMBL/GenBank/DDBJ databases">
        <title>The Genome Sequence of Ochroconis gallopava CBS43764.</title>
        <authorList>
            <consortium name="The Broad Institute Genomics Platform"/>
            <person name="Cuomo C."/>
            <person name="de Hoog S."/>
            <person name="Gorbushina A."/>
            <person name="Stielow B."/>
            <person name="Teixiera M."/>
            <person name="Abouelleil A."/>
            <person name="Chapman S.B."/>
            <person name="Priest M."/>
            <person name="Young S.K."/>
            <person name="Wortman J."/>
            <person name="Nusbaum C."/>
            <person name="Birren B."/>
        </authorList>
    </citation>
    <scope>NUCLEOTIDE SEQUENCE [LARGE SCALE GENOMIC DNA]</scope>
    <source>
        <strain evidence="10 11">CBS 43764</strain>
    </source>
</reference>
<dbReference type="GO" id="GO:0008270">
    <property type="term" value="F:zinc ion binding"/>
    <property type="evidence" value="ECO:0007669"/>
    <property type="project" value="UniProtKB-KW"/>
</dbReference>
<dbReference type="Pfam" id="PF26200">
    <property type="entry name" value="Rcat_RNF216"/>
    <property type="match status" value="1"/>
</dbReference>
<dbReference type="PROSITE" id="PS51873">
    <property type="entry name" value="TRIAD"/>
    <property type="match status" value="1"/>
</dbReference>
<keyword evidence="4" id="KW-0677">Repeat</keyword>
<dbReference type="InterPro" id="IPR047546">
    <property type="entry name" value="Rcat_RBR_RNF216"/>
</dbReference>
<feature type="domain" description="RING-type" evidence="9">
    <location>
        <begin position="261"/>
        <end position="568"/>
    </location>
</feature>
<dbReference type="Pfam" id="PF26191">
    <property type="entry name" value="RING-HC_RBR_RNF216"/>
    <property type="match status" value="1"/>
</dbReference>
<evidence type="ECO:0000256" key="5">
    <source>
        <dbReference type="ARBA" id="ARBA00022771"/>
    </source>
</evidence>
<dbReference type="PANTHER" id="PTHR22770">
    <property type="entry name" value="UBIQUITIN CONJUGATING ENZYME 7 INTERACTING PROTEIN-RELATED"/>
    <property type="match status" value="1"/>
</dbReference>
<keyword evidence="6" id="KW-0833">Ubl conjugation pathway</keyword>
<evidence type="ECO:0000256" key="4">
    <source>
        <dbReference type="ARBA" id="ARBA00022737"/>
    </source>
</evidence>
<keyword evidence="2" id="KW-0808">Transferase</keyword>
<evidence type="ECO:0000259" key="9">
    <source>
        <dbReference type="PROSITE" id="PS51873"/>
    </source>
</evidence>
<proteinExistence type="predicted"/>
<dbReference type="HOGENOM" id="CLU_017097_0_0_1"/>
<dbReference type="STRING" id="253628.A0A0D2AGQ9"/>
<evidence type="ECO:0000256" key="1">
    <source>
        <dbReference type="ARBA" id="ARBA00004906"/>
    </source>
</evidence>
<dbReference type="InterPro" id="IPR051628">
    <property type="entry name" value="LUBAC_E3_Ligases"/>
</dbReference>
<evidence type="ECO:0000256" key="7">
    <source>
        <dbReference type="ARBA" id="ARBA00022833"/>
    </source>
</evidence>
<evidence type="ECO:0000256" key="6">
    <source>
        <dbReference type="ARBA" id="ARBA00022786"/>
    </source>
</evidence>
<gene>
    <name evidence="10" type="ORF">PV09_03271</name>
</gene>
<evidence type="ECO:0000256" key="2">
    <source>
        <dbReference type="ARBA" id="ARBA00022679"/>
    </source>
</evidence>
<dbReference type="InParanoid" id="A0A0D2AGQ9"/>